<dbReference type="Pfam" id="PF18044">
    <property type="entry name" value="zf-CCCH_4"/>
    <property type="match status" value="1"/>
</dbReference>
<keyword evidence="3 4" id="KW-0862">Zinc</keyword>
<dbReference type="CDD" id="cd23954">
    <property type="entry name" value="AMO1_CTD"/>
    <property type="match status" value="1"/>
</dbReference>
<feature type="zinc finger region" description="C3H1-type" evidence="4">
    <location>
        <begin position="1"/>
        <end position="25"/>
    </location>
</feature>
<dbReference type="SMART" id="SM00356">
    <property type="entry name" value="ZnF_C3H1"/>
    <property type="match status" value="1"/>
</dbReference>
<keyword evidence="5" id="KW-0175">Coiled coil</keyword>
<keyword evidence="2 4" id="KW-0863">Zinc-finger</keyword>
<sequence>MPVCRFFQQGNCKFGDQCRFDHPGSRTTNASSRNPFAPLQNPSPSRPRSNVGRGRDVSILPYKLDKELIQRDLSQEERPRWILSAYGPGQGAPKQLFGGIREQSFEEMRLKHYTLALQGQQQQAVQEAQGLVNEAENQMASVLRDVDGAIQYVINGENEHPNRIDICEARGATAVQSQSTNAVTQNNVSFGQPSLGTPAFGQPSAPLTFGRPSAPTFGQPSAPTSAPTFGQPSAPTSAPTFGQPSAPASGPTFGQPAFGPSTSASGASSGQPAFGQNTVLGRPATSFGQPASAFGQLSAPSTFGQPQGSSFSAQPSANPFQKSSTLPQQPAFGQPSSTAQAGAFGRPSALGSSNPFAPDTAPNPPGTNAQNTAAPRNPFAPSTSSPMANPPQASGNPSAQANPAQSTGGFGLPSTTQPRPQAPNVGVQTTGKIRTWKGRPVTYNEDDEAFFRASDGISQRIWFPNGAPAFPSSGYVPDDAYDDDTRERYESLMRTGTFKDGLMPLLPPKREWCNWDL</sequence>
<name>A0AA43QEP4_9LECA</name>
<gene>
    <name evidence="8" type="ORF">OHK93_000354</name>
</gene>
<dbReference type="Gene3D" id="4.10.1000.10">
    <property type="entry name" value="Zinc finger, CCCH-type"/>
    <property type="match status" value="1"/>
</dbReference>
<keyword evidence="9" id="KW-1185">Reference proteome</keyword>
<evidence type="ECO:0000256" key="2">
    <source>
        <dbReference type="ARBA" id="ARBA00022771"/>
    </source>
</evidence>
<dbReference type="AlphaFoldDB" id="A0AA43QEP4"/>
<dbReference type="InterPro" id="IPR000571">
    <property type="entry name" value="Znf_CCCH"/>
</dbReference>
<feature type="region of interest" description="Disordered" evidence="6">
    <location>
        <begin position="186"/>
        <end position="427"/>
    </location>
</feature>
<feature type="compositionally biased region" description="Polar residues" evidence="6">
    <location>
        <begin position="366"/>
        <end position="419"/>
    </location>
</feature>
<dbReference type="GO" id="GO:0005634">
    <property type="term" value="C:nucleus"/>
    <property type="evidence" value="ECO:0007669"/>
    <property type="project" value="TreeGrafter"/>
</dbReference>
<feature type="region of interest" description="Disordered" evidence="6">
    <location>
        <begin position="23"/>
        <end position="54"/>
    </location>
</feature>
<evidence type="ECO:0000313" key="8">
    <source>
        <dbReference type="EMBL" id="MDI1485217.1"/>
    </source>
</evidence>
<evidence type="ECO:0000313" key="9">
    <source>
        <dbReference type="Proteomes" id="UP001161017"/>
    </source>
</evidence>
<evidence type="ECO:0000256" key="1">
    <source>
        <dbReference type="ARBA" id="ARBA00022723"/>
    </source>
</evidence>
<protein>
    <recommendedName>
        <fullName evidence="7">C3H1-type domain-containing protein</fullName>
    </recommendedName>
</protein>
<feature type="compositionally biased region" description="Polar residues" evidence="6">
    <location>
        <begin position="298"/>
        <end position="328"/>
    </location>
</feature>
<dbReference type="PANTHER" id="PTHR21099:SF2">
    <property type="entry name" value="SI:CH211-113E8.11"/>
    <property type="match status" value="1"/>
</dbReference>
<evidence type="ECO:0000259" key="7">
    <source>
        <dbReference type="PROSITE" id="PS50103"/>
    </source>
</evidence>
<organism evidence="8 9">
    <name type="scientific">Ramalina farinacea</name>
    <dbReference type="NCBI Taxonomy" id="258253"/>
    <lineage>
        <taxon>Eukaryota</taxon>
        <taxon>Fungi</taxon>
        <taxon>Dikarya</taxon>
        <taxon>Ascomycota</taxon>
        <taxon>Pezizomycotina</taxon>
        <taxon>Lecanoromycetes</taxon>
        <taxon>OSLEUM clade</taxon>
        <taxon>Lecanoromycetidae</taxon>
        <taxon>Lecanorales</taxon>
        <taxon>Lecanorineae</taxon>
        <taxon>Ramalinaceae</taxon>
        <taxon>Ramalina</taxon>
    </lineage>
</organism>
<evidence type="ECO:0000256" key="6">
    <source>
        <dbReference type="SAM" id="MobiDB-lite"/>
    </source>
</evidence>
<proteinExistence type="predicted"/>
<dbReference type="InterPro" id="IPR041367">
    <property type="entry name" value="Znf-CCCH_4"/>
</dbReference>
<evidence type="ECO:0000256" key="5">
    <source>
        <dbReference type="SAM" id="Coils"/>
    </source>
</evidence>
<dbReference type="InterPro" id="IPR036855">
    <property type="entry name" value="Znf_CCCH_sf"/>
</dbReference>
<feature type="compositionally biased region" description="Low complexity" evidence="6">
    <location>
        <begin position="257"/>
        <end position="276"/>
    </location>
</feature>
<dbReference type="EMBL" id="JAPUFD010000001">
    <property type="protein sequence ID" value="MDI1485217.1"/>
    <property type="molecule type" value="Genomic_DNA"/>
</dbReference>
<dbReference type="SUPFAM" id="SSF90229">
    <property type="entry name" value="CCCH zinc finger"/>
    <property type="match status" value="1"/>
</dbReference>
<feature type="compositionally biased region" description="Polar residues" evidence="6">
    <location>
        <begin position="25"/>
        <end position="48"/>
    </location>
</feature>
<feature type="coiled-coil region" evidence="5">
    <location>
        <begin position="118"/>
        <end position="145"/>
    </location>
</feature>
<evidence type="ECO:0000256" key="3">
    <source>
        <dbReference type="ARBA" id="ARBA00022833"/>
    </source>
</evidence>
<keyword evidence="1 4" id="KW-0479">Metal-binding</keyword>
<dbReference type="Proteomes" id="UP001161017">
    <property type="component" value="Unassembled WGS sequence"/>
</dbReference>
<dbReference type="PANTHER" id="PTHR21099">
    <property type="entry name" value="RAD201"/>
    <property type="match status" value="1"/>
</dbReference>
<reference evidence="8" key="1">
    <citation type="journal article" date="2023" name="Genome Biol. Evol.">
        <title>First Whole Genome Sequence and Flow Cytometry Genome Size Data for the Lichen-Forming Fungus Ramalina farinacea (Ascomycota).</title>
        <authorList>
            <person name="Llewellyn T."/>
            <person name="Mian S."/>
            <person name="Hill R."/>
            <person name="Leitch I.J."/>
            <person name="Gaya E."/>
        </authorList>
    </citation>
    <scope>NUCLEOTIDE SEQUENCE</scope>
    <source>
        <strain evidence="8">LIQ254RAFAR</strain>
    </source>
</reference>
<dbReference type="PROSITE" id="PS50103">
    <property type="entry name" value="ZF_C3H1"/>
    <property type="match status" value="1"/>
</dbReference>
<feature type="compositionally biased region" description="Polar residues" evidence="6">
    <location>
        <begin position="186"/>
        <end position="195"/>
    </location>
</feature>
<comment type="caution">
    <text evidence="8">The sequence shown here is derived from an EMBL/GenBank/DDBJ whole genome shotgun (WGS) entry which is preliminary data.</text>
</comment>
<dbReference type="GO" id="GO:0008270">
    <property type="term" value="F:zinc ion binding"/>
    <property type="evidence" value="ECO:0007669"/>
    <property type="project" value="UniProtKB-KW"/>
</dbReference>
<evidence type="ECO:0000256" key="4">
    <source>
        <dbReference type="PROSITE-ProRule" id="PRU00723"/>
    </source>
</evidence>
<feature type="domain" description="C3H1-type" evidence="7">
    <location>
        <begin position="1"/>
        <end position="25"/>
    </location>
</feature>
<accession>A0AA43QEP4</accession>
<feature type="compositionally biased region" description="Polar residues" evidence="6">
    <location>
        <begin position="216"/>
        <end position="243"/>
    </location>
</feature>